<proteinExistence type="predicted"/>
<evidence type="ECO:0000313" key="3">
    <source>
        <dbReference type="Proteomes" id="UP001163831"/>
    </source>
</evidence>
<dbReference type="EMBL" id="CP107052">
    <property type="protein sequence ID" value="UYH50834.1"/>
    <property type="molecule type" value="Genomic_DNA"/>
</dbReference>
<dbReference type="RefSeq" id="WP_319806425.1">
    <property type="nucleotide sequence ID" value="NZ_CP107052.1"/>
</dbReference>
<dbReference type="Proteomes" id="UP001163831">
    <property type="component" value="Chromosome"/>
</dbReference>
<protein>
    <submittedName>
        <fullName evidence="2">Uncharacterized protein</fullName>
    </submittedName>
</protein>
<sequence length="209" mass="22845">MTSDSRCRPIAPPCRRILCASGRKNGHSIVFSAEEGMMKQHISAPKKRKRPGVTEKKPSSATPKILDENASPTSGRVTNKPLKKPTPRKISVKSCAQAAATPQRTDRTALKAASPQRRSGRMKNRVETLKADDDPVAFEALARRYASEALCQLAEIARACDSDATRVSAIREILNRALGRSAPRRPIEKDAPEAVPILKIVPYINGTRD</sequence>
<keyword evidence="3" id="KW-1185">Reference proteome</keyword>
<evidence type="ECO:0000313" key="2">
    <source>
        <dbReference type="EMBL" id="UYH50834.1"/>
    </source>
</evidence>
<organism evidence="2 3">
    <name type="scientific">Candidatus Kirkpatrickella diaphorinae</name>
    <dbReference type="NCBI Taxonomy" id="2984322"/>
    <lineage>
        <taxon>Bacteria</taxon>
        <taxon>Pseudomonadati</taxon>
        <taxon>Pseudomonadota</taxon>
        <taxon>Alphaproteobacteria</taxon>
        <taxon>Acetobacterales</taxon>
        <taxon>Acetobacteraceae</taxon>
        <taxon>Candidatus Kirkpatrickella</taxon>
    </lineage>
</organism>
<feature type="compositionally biased region" description="Basic residues" evidence="1">
    <location>
        <begin position="81"/>
        <end position="91"/>
    </location>
</feature>
<name>A0ABY6GHU4_9PROT</name>
<feature type="region of interest" description="Disordered" evidence="1">
    <location>
        <begin position="32"/>
        <end position="124"/>
    </location>
</feature>
<reference evidence="2" key="1">
    <citation type="submission" date="2022-10" db="EMBL/GenBank/DDBJ databases">
        <title>Candidatus Kirkpatrella diaphorinas gen. nov., sp. nov., an uncultured endosymbiont identified in a population of Diaphorina citri from Hawaii.</title>
        <authorList>
            <person name="Henry E.M."/>
            <person name="Carlson C.R."/>
            <person name="Kuo Y.-W."/>
        </authorList>
    </citation>
    <scope>NUCLEOTIDE SEQUENCE</scope>
    <source>
        <strain evidence="2">CADCRV1</strain>
    </source>
</reference>
<evidence type="ECO:0000256" key="1">
    <source>
        <dbReference type="SAM" id="MobiDB-lite"/>
    </source>
</evidence>
<accession>A0ABY6GHU4</accession>
<gene>
    <name evidence="2" type="ORF">N5W20_06905</name>
</gene>